<dbReference type="PANTHER" id="PTHR11178:SF1">
    <property type="entry name" value="NFU1 IRON-SULFUR CLUSTER SCAFFOLD HOMOLOG, MITOCHONDRIAL"/>
    <property type="match status" value="1"/>
</dbReference>
<name>A0A6J4LAT6_9SPHI</name>
<sequence>MSTKYVNLYTEANPNPNSMKFVLNYLIVPDNTSFDFPDAGSAAGSPLATALFENFHYVKRVFFMNNFLTVTKAEEVSWEAVLGELKTFIRAYMEADQPIFTTEKIDELKHEANGEQDDEMVQRIKHLLDEYVRPAVESDGGAINFHSYNEGVVKVLLQGSCSGCPSSTLTLKAGIENLLKRMIPEVKEVVAEGV</sequence>
<dbReference type="SUPFAM" id="SSF117916">
    <property type="entry name" value="Fe-S cluster assembly (FSCA) domain-like"/>
    <property type="match status" value="1"/>
</dbReference>
<dbReference type="EMBL" id="CADCTQ010000600">
    <property type="protein sequence ID" value="CAA9326907.1"/>
    <property type="molecule type" value="Genomic_DNA"/>
</dbReference>
<dbReference type="InterPro" id="IPR036498">
    <property type="entry name" value="Nfu/NifU_N_sf"/>
</dbReference>
<dbReference type="SMART" id="SM00932">
    <property type="entry name" value="Nfu_N"/>
    <property type="match status" value="1"/>
</dbReference>
<evidence type="ECO:0000259" key="2">
    <source>
        <dbReference type="SMART" id="SM00932"/>
    </source>
</evidence>
<accession>A0A6J4LAT6</accession>
<dbReference type="Gene3D" id="3.30.300.130">
    <property type="entry name" value="Fe-S cluster assembly (FSCA)"/>
    <property type="match status" value="1"/>
</dbReference>
<dbReference type="GO" id="GO:0005506">
    <property type="term" value="F:iron ion binding"/>
    <property type="evidence" value="ECO:0007669"/>
    <property type="project" value="InterPro"/>
</dbReference>
<evidence type="ECO:0000256" key="1">
    <source>
        <dbReference type="ARBA" id="ARBA00006420"/>
    </source>
</evidence>
<dbReference type="GO" id="GO:0016226">
    <property type="term" value="P:iron-sulfur cluster assembly"/>
    <property type="evidence" value="ECO:0007669"/>
    <property type="project" value="InterPro"/>
</dbReference>
<dbReference type="PIRSF" id="PIRSF036773">
    <property type="entry name" value="HIRIP5"/>
    <property type="match status" value="1"/>
</dbReference>
<dbReference type="SUPFAM" id="SSF110836">
    <property type="entry name" value="Hypothetical protein SAV1430"/>
    <property type="match status" value="1"/>
</dbReference>
<proteinExistence type="inferred from homology"/>
<dbReference type="Pfam" id="PF01106">
    <property type="entry name" value="NifU"/>
    <property type="match status" value="1"/>
</dbReference>
<protein>
    <submittedName>
        <fullName evidence="3">NifU domain protein</fullName>
    </submittedName>
</protein>
<dbReference type="GO" id="GO:0051536">
    <property type="term" value="F:iron-sulfur cluster binding"/>
    <property type="evidence" value="ECO:0007669"/>
    <property type="project" value="InterPro"/>
</dbReference>
<dbReference type="InterPro" id="IPR034904">
    <property type="entry name" value="FSCA_dom_sf"/>
</dbReference>
<reference evidence="3" key="1">
    <citation type="submission" date="2020-02" db="EMBL/GenBank/DDBJ databases">
        <authorList>
            <person name="Meier V. D."/>
        </authorList>
    </citation>
    <scope>NUCLEOTIDE SEQUENCE</scope>
    <source>
        <strain evidence="3">AVDCRST_MAG56</strain>
    </source>
</reference>
<dbReference type="PANTHER" id="PTHR11178">
    <property type="entry name" value="IRON-SULFUR CLUSTER SCAFFOLD PROTEIN NFU-RELATED"/>
    <property type="match status" value="1"/>
</dbReference>
<dbReference type="InterPro" id="IPR001075">
    <property type="entry name" value="NIF_FeS_clus_asmbl_NifU_C"/>
</dbReference>
<dbReference type="InterPro" id="IPR014824">
    <property type="entry name" value="Nfu/NifU_N"/>
</dbReference>
<gene>
    <name evidence="3" type="ORF">AVDCRST_MAG56-7223</name>
</gene>
<evidence type="ECO:0000313" key="3">
    <source>
        <dbReference type="EMBL" id="CAA9326907.1"/>
    </source>
</evidence>
<dbReference type="Gene3D" id="3.30.1370.70">
    <property type="entry name" value="Scaffold protein Nfu/NifU, N-terminal domain"/>
    <property type="match status" value="1"/>
</dbReference>
<feature type="domain" description="Scaffold protein Nfu/NifU N-terminal" evidence="2">
    <location>
        <begin position="8"/>
        <end position="96"/>
    </location>
</feature>
<comment type="similarity">
    <text evidence="1">Belongs to the NifU family.</text>
</comment>
<dbReference type="Pfam" id="PF08712">
    <property type="entry name" value="Nfu_N"/>
    <property type="match status" value="1"/>
</dbReference>
<dbReference type="InterPro" id="IPR035433">
    <property type="entry name" value="NFU1-like"/>
</dbReference>
<dbReference type="AlphaFoldDB" id="A0A6J4LAT6"/>
<organism evidence="3">
    <name type="scientific">uncultured Cytophagales bacterium</name>
    <dbReference type="NCBI Taxonomy" id="158755"/>
    <lineage>
        <taxon>Bacteria</taxon>
        <taxon>Pseudomonadati</taxon>
        <taxon>Bacteroidota</taxon>
        <taxon>Sphingobacteriia</taxon>
        <taxon>Sphingobacteriales</taxon>
        <taxon>environmental samples</taxon>
    </lineage>
</organism>